<dbReference type="SUPFAM" id="SSF56281">
    <property type="entry name" value="Metallo-hydrolase/oxidoreductase"/>
    <property type="match status" value="1"/>
</dbReference>
<gene>
    <name evidence="2" type="ORF">UABAM_00823</name>
</gene>
<dbReference type="AlphaFoldDB" id="A0A5S9IJ49"/>
<evidence type="ECO:0000313" key="2">
    <source>
        <dbReference type="EMBL" id="BBM82480.1"/>
    </source>
</evidence>
<feature type="domain" description="Metallo-beta-lactamase" evidence="1">
    <location>
        <begin position="47"/>
        <end position="112"/>
    </location>
</feature>
<dbReference type="InterPro" id="IPR052159">
    <property type="entry name" value="Competence_DNA_uptake"/>
</dbReference>
<dbReference type="Gene3D" id="3.60.15.10">
    <property type="entry name" value="Ribonuclease Z/Hydroxyacylglutathione hydrolase-like"/>
    <property type="match status" value="1"/>
</dbReference>
<keyword evidence="3" id="KW-1185">Reference proteome</keyword>
<protein>
    <submittedName>
        <fullName evidence="2">Competence protein ComEC</fullName>
    </submittedName>
</protein>
<dbReference type="RefSeq" id="WP_151966720.1">
    <property type="nucleotide sequence ID" value="NZ_AP019860.1"/>
</dbReference>
<proteinExistence type="predicted"/>
<accession>A0A5S9IJ49</accession>
<sequence length="407" mass="46316">MKKYTAIFFMVVTFAFVSAESLEIHHFGIGQGDGTLIVAKHSDGQYSTILIDAGNSSGKGRAIFRRMEELFGSKYKRLDCLVVSHLHSDHYGGAPEILTLCQEKNWTVGKVIDKGKKTHGIAPFIIYDCCYDTSIGDPYFENDPVDELTRGASLDDFLKKAAEFPRENIDLGVDLFQLTKKVKTKMTMTCVTSNVKVYKRYGAKYYIDRENEAHSENDYSYGFLLQFEGFKYFTSGDLGGKDPAYLDIESLIVDYFKTWPEDKYFHFCALKVNHHGSRHSTNKTFADFSRPTISVIQSALRSFSGTQIPNKETIDVLEDVNSRIFYTYLPESGSSYWQGKVKYYNDVVLKIPRNPGYKNIKIDIQTRLRSKTGDLEWVGNSKNSYLTCTKKHAYISPLTGEELETTK</sequence>
<dbReference type="EMBL" id="AP019860">
    <property type="protein sequence ID" value="BBM82480.1"/>
    <property type="molecule type" value="Genomic_DNA"/>
</dbReference>
<dbReference type="Pfam" id="PF00753">
    <property type="entry name" value="Lactamase_B"/>
    <property type="match status" value="1"/>
</dbReference>
<dbReference type="InterPro" id="IPR036866">
    <property type="entry name" value="RibonucZ/Hydroxyglut_hydro"/>
</dbReference>
<dbReference type="Proteomes" id="UP000326354">
    <property type="component" value="Chromosome"/>
</dbReference>
<reference evidence="2 3" key="1">
    <citation type="submission" date="2019-08" db="EMBL/GenBank/DDBJ databases">
        <title>Complete genome sequence of Candidatus Uab amorphum.</title>
        <authorList>
            <person name="Shiratori T."/>
            <person name="Suzuki S."/>
            <person name="Kakizawa Y."/>
            <person name="Ishida K."/>
        </authorList>
    </citation>
    <scope>NUCLEOTIDE SEQUENCE [LARGE SCALE GENOMIC DNA]</scope>
    <source>
        <strain evidence="2 3">SRT547</strain>
    </source>
</reference>
<dbReference type="OrthoDB" id="9761531at2"/>
<dbReference type="InterPro" id="IPR001279">
    <property type="entry name" value="Metallo-B-lactamas"/>
</dbReference>
<name>A0A5S9IJ49_UABAM</name>
<dbReference type="PANTHER" id="PTHR30619">
    <property type="entry name" value="DNA INTERNALIZATION/COMPETENCE PROTEIN COMEC/REC2"/>
    <property type="match status" value="1"/>
</dbReference>
<evidence type="ECO:0000313" key="3">
    <source>
        <dbReference type="Proteomes" id="UP000326354"/>
    </source>
</evidence>
<organism evidence="2 3">
    <name type="scientific">Uabimicrobium amorphum</name>
    <dbReference type="NCBI Taxonomy" id="2596890"/>
    <lineage>
        <taxon>Bacteria</taxon>
        <taxon>Pseudomonadati</taxon>
        <taxon>Planctomycetota</taxon>
        <taxon>Candidatus Uabimicrobiia</taxon>
        <taxon>Candidatus Uabimicrobiales</taxon>
        <taxon>Candidatus Uabimicrobiaceae</taxon>
        <taxon>Candidatus Uabimicrobium</taxon>
    </lineage>
</organism>
<dbReference type="PANTHER" id="PTHR30619:SF1">
    <property type="entry name" value="RECOMBINATION PROTEIN 2"/>
    <property type="match status" value="1"/>
</dbReference>
<evidence type="ECO:0000259" key="1">
    <source>
        <dbReference type="Pfam" id="PF00753"/>
    </source>
</evidence>
<dbReference type="KEGG" id="uam:UABAM_00823"/>